<dbReference type="SUPFAM" id="SSF49785">
    <property type="entry name" value="Galactose-binding domain-like"/>
    <property type="match status" value="1"/>
</dbReference>
<dbReference type="InterPro" id="IPR050585">
    <property type="entry name" value="Xaa-Pro_dipeptidyl-ppase/CocE"/>
</dbReference>
<organism evidence="3 4">
    <name type="scientific">Virgibacillus natechei</name>
    <dbReference type="NCBI Taxonomy" id="1216297"/>
    <lineage>
        <taxon>Bacteria</taxon>
        <taxon>Bacillati</taxon>
        <taxon>Bacillota</taxon>
        <taxon>Bacilli</taxon>
        <taxon>Bacillales</taxon>
        <taxon>Bacillaceae</taxon>
        <taxon>Virgibacillus</taxon>
    </lineage>
</organism>
<dbReference type="RefSeq" id="WP_209461576.1">
    <property type="nucleotide sequence ID" value="NZ_CP110224.1"/>
</dbReference>
<protein>
    <submittedName>
        <fullName evidence="3">CocE/NonD family hydrolase</fullName>
    </submittedName>
</protein>
<name>A0ABS4IBM6_9BACI</name>
<dbReference type="EMBL" id="JAGGKX010000002">
    <property type="protein sequence ID" value="MBP1968332.1"/>
    <property type="molecule type" value="Genomic_DNA"/>
</dbReference>
<evidence type="ECO:0000256" key="1">
    <source>
        <dbReference type="ARBA" id="ARBA00022801"/>
    </source>
</evidence>
<dbReference type="Gene3D" id="2.60.120.260">
    <property type="entry name" value="Galactose-binding domain-like"/>
    <property type="match status" value="1"/>
</dbReference>
<evidence type="ECO:0000313" key="3">
    <source>
        <dbReference type="EMBL" id="MBP1968332.1"/>
    </source>
</evidence>
<dbReference type="Proteomes" id="UP001519345">
    <property type="component" value="Unassembled WGS sequence"/>
</dbReference>
<comment type="caution">
    <text evidence="3">The sequence shown here is derived from an EMBL/GenBank/DDBJ whole genome shotgun (WGS) entry which is preliminary data.</text>
</comment>
<proteinExistence type="predicted"/>
<dbReference type="NCBIfam" id="TIGR00976">
    <property type="entry name" value="CocE_NonD"/>
    <property type="match status" value="1"/>
</dbReference>
<dbReference type="Gene3D" id="1.10.3020.10">
    <property type="entry name" value="alpha-amino acid ester hydrolase ( Helical cap domain)"/>
    <property type="match status" value="1"/>
</dbReference>
<gene>
    <name evidence="3" type="ORF">J2Z83_000424</name>
</gene>
<dbReference type="InterPro" id="IPR008979">
    <property type="entry name" value="Galactose-bd-like_sf"/>
</dbReference>
<dbReference type="PANTHER" id="PTHR43056">
    <property type="entry name" value="PEPTIDASE S9 PROLYL OLIGOPEPTIDASE"/>
    <property type="match status" value="1"/>
</dbReference>
<dbReference type="InterPro" id="IPR000383">
    <property type="entry name" value="Xaa-Pro-like_dom"/>
</dbReference>
<dbReference type="Pfam" id="PF02129">
    <property type="entry name" value="Peptidase_S15"/>
    <property type="match status" value="1"/>
</dbReference>
<keyword evidence="4" id="KW-1185">Reference proteome</keyword>
<feature type="domain" description="Xaa-Pro dipeptidyl-peptidase C-terminal" evidence="2">
    <location>
        <begin position="312"/>
        <end position="551"/>
    </location>
</feature>
<reference evidence="3 4" key="1">
    <citation type="submission" date="2021-03" db="EMBL/GenBank/DDBJ databases">
        <title>Genomic Encyclopedia of Type Strains, Phase IV (KMG-IV): sequencing the most valuable type-strain genomes for metagenomic binning, comparative biology and taxonomic classification.</title>
        <authorList>
            <person name="Goeker M."/>
        </authorList>
    </citation>
    <scope>NUCLEOTIDE SEQUENCE [LARGE SCALE GENOMIC DNA]</scope>
    <source>
        <strain evidence="3 4">DSM 25609</strain>
    </source>
</reference>
<dbReference type="GO" id="GO:0016787">
    <property type="term" value="F:hydrolase activity"/>
    <property type="evidence" value="ECO:0007669"/>
    <property type="project" value="UniProtKB-KW"/>
</dbReference>
<evidence type="ECO:0000313" key="4">
    <source>
        <dbReference type="Proteomes" id="UP001519345"/>
    </source>
</evidence>
<accession>A0ABS4IBM6</accession>
<dbReference type="InterPro" id="IPR013736">
    <property type="entry name" value="Xaa-Pro_dipept_C"/>
</dbReference>
<dbReference type="Pfam" id="PF08530">
    <property type="entry name" value="PepX_C"/>
    <property type="match status" value="1"/>
</dbReference>
<dbReference type="SUPFAM" id="SSF53474">
    <property type="entry name" value="alpha/beta-Hydrolases"/>
    <property type="match status" value="1"/>
</dbReference>
<dbReference type="Gene3D" id="3.40.50.1820">
    <property type="entry name" value="alpha/beta hydrolase"/>
    <property type="match status" value="1"/>
</dbReference>
<keyword evidence="1 3" id="KW-0378">Hydrolase</keyword>
<dbReference type="SMART" id="SM00939">
    <property type="entry name" value="PepX_C"/>
    <property type="match status" value="1"/>
</dbReference>
<dbReference type="InterPro" id="IPR005674">
    <property type="entry name" value="CocE/Ser_esterase"/>
</dbReference>
<dbReference type="InterPro" id="IPR029058">
    <property type="entry name" value="AB_hydrolase_fold"/>
</dbReference>
<sequence>MVKKNYIFEQDVTCRLSDGTILRGDVYRPDDHEPHPVLMLRLPYDKRTPRYYDEYLEVPRMVQAGYVVILQDVRGRFASGGAFYPFIHEGKDGYESVEWAAKLPYSNGKVGLFGMSYHGYTQLAAAAEKPPALKAIAPVMTMAEPWSDMLDGDCGASDIGNFYTWTLESILPDQLERRGNQKSEKVQAYIEKLPELLKYRPLKEAPPIKELDPNSFFFDVVNQKVSEDTVKRMNLRKSLQEVSIPALFIGGWFDGLLIPTLKAYQAYGGERMLWIGPWTHEAMSGRAGEKFFENSAVQMGVDRVKDPTELHIKWFDKWLKDKPLSIEKPVHLYMAGQKKWQSFEKWPPDTSTIEFFLHSEGAAQSRHGDGRLLRNPSDVQSMNQLKLDPENPVPTRGGGVLLAGHDSGMFEQGDIQDREDVLVFTSEPLAKELNILGIIQAKVWVSSVTPLMDIFVRVSDVEPSNKVYNVVDTFYREPVKNINEPFYINLDINHTAYRFKTGHCVRVEIAASNAPRFDVNLNNGQTSKTASGGEVAFETIYHGDEYPSRLVLPMKEK</sequence>
<evidence type="ECO:0000259" key="2">
    <source>
        <dbReference type="SMART" id="SM00939"/>
    </source>
</evidence>
<dbReference type="PANTHER" id="PTHR43056:SF10">
    <property type="entry name" value="COCE_NOND FAMILY, PUTATIVE (AFU_ORTHOLOGUE AFUA_7G00600)-RELATED"/>
    <property type="match status" value="1"/>
</dbReference>